<dbReference type="EMBL" id="CAJPIZ010009541">
    <property type="protein sequence ID" value="CAG2111908.1"/>
    <property type="molecule type" value="Genomic_DNA"/>
</dbReference>
<dbReference type="GO" id="GO:0005576">
    <property type="term" value="C:extracellular region"/>
    <property type="evidence" value="ECO:0007669"/>
    <property type="project" value="UniProtKB-SubCell"/>
</dbReference>
<dbReference type="GO" id="GO:0004222">
    <property type="term" value="F:metalloendopeptidase activity"/>
    <property type="evidence" value="ECO:0007669"/>
    <property type="project" value="InterPro"/>
</dbReference>
<dbReference type="OrthoDB" id="10035764at2759"/>
<dbReference type="Pfam" id="PF01421">
    <property type="entry name" value="Reprolysin"/>
    <property type="match status" value="1"/>
</dbReference>
<evidence type="ECO:0000256" key="7">
    <source>
        <dbReference type="ARBA" id="ARBA00023049"/>
    </source>
</evidence>
<dbReference type="AlphaFoldDB" id="A0A7R9KYI6"/>
<evidence type="ECO:0000256" key="8">
    <source>
        <dbReference type="ARBA" id="ARBA00023157"/>
    </source>
</evidence>
<evidence type="ECO:0000256" key="5">
    <source>
        <dbReference type="ARBA" id="ARBA00022801"/>
    </source>
</evidence>
<dbReference type="InterPro" id="IPR006586">
    <property type="entry name" value="ADAM_Cys-rich"/>
</dbReference>
<comment type="subcellular location">
    <subcellularLocation>
        <location evidence="1">Secreted</location>
    </subcellularLocation>
</comment>
<dbReference type="GO" id="GO:0031012">
    <property type="term" value="C:extracellular matrix"/>
    <property type="evidence" value="ECO:0007669"/>
    <property type="project" value="TreeGrafter"/>
</dbReference>
<name>A0A7R9KYI6_9ACAR</name>
<feature type="domain" description="Peptidase M12B" evidence="12">
    <location>
        <begin position="117"/>
        <end position="330"/>
    </location>
</feature>
<evidence type="ECO:0000256" key="1">
    <source>
        <dbReference type="ARBA" id="ARBA00004613"/>
    </source>
</evidence>
<dbReference type="GO" id="GO:0006508">
    <property type="term" value="P:proteolysis"/>
    <property type="evidence" value="ECO:0007669"/>
    <property type="project" value="UniProtKB-KW"/>
</dbReference>
<dbReference type="InterPro" id="IPR050439">
    <property type="entry name" value="ADAMTS_ADAMTS-like"/>
</dbReference>
<dbReference type="PANTHER" id="PTHR13723">
    <property type="entry name" value="ADAMTS A DISINTEGRIN AND METALLOPROTEASE WITH THROMBOSPONDIN MOTIFS PROTEASE"/>
    <property type="match status" value="1"/>
</dbReference>
<keyword evidence="2" id="KW-0964">Secreted</keyword>
<dbReference type="SUPFAM" id="SSF82895">
    <property type="entry name" value="TSP-1 type 1 repeat"/>
    <property type="match status" value="1"/>
</dbReference>
<dbReference type="InterPro" id="IPR024079">
    <property type="entry name" value="MetalloPept_cat_dom_sf"/>
</dbReference>
<keyword evidence="5" id="KW-0378">Hydrolase</keyword>
<evidence type="ECO:0000313" key="13">
    <source>
        <dbReference type="EMBL" id="CAD7631478.1"/>
    </source>
</evidence>
<evidence type="ECO:0000256" key="10">
    <source>
        <dbReference type="PROSITE-ProRule" id="PRU00276"/>
    </source>
</evidence>
<comment type="caution">
    <text evidence="10">Lacks conserved residue(s) required for the propagation of feature annotation.</text>
</comment>
<feature type="region of interest" description="Disordered" evidence="11">
    <location>
        <begin position="79"/>
        <end position="112"/>
    </location>
</feature>
<dbReference type="PROSITE" id="PS50215">
    <property type="entry name" value="ADAM_MEPRO"/>
    <property type="match status" value="1"/>
</dbReference>
<evidence type="ECO:0000256" key="3">
    <source>
        <dbReference type="ARBA" id="ARBA00022670"/>
    </source>
</evidence>
<evidence type="ECO:0000256" key="4">
    <source>
        <dbReference type="ARBA" id="ARBA00022723"/>
    </source>
</evidence>
<dbReference type="Gene3D" id="3.40.390.10">
    <property type="entry name" value="Collagenase (Catalytic Domain)"/>
    <property type="match status" value="1"/>
</dbReference>
<keyword evidence="6" id="KW-0862">Zinc</keyword>
<proteinExistence type="predicted"/>
<dbReference type="PROSITE" id="PS50092">
    <property type="entry name" value="TSP1"/>
    <property type="match status" value="1"/>
</dbReference>
<dbReference type="SUPFAM" id="SSF55486">
    <property type="entry name" value="Metalloproteases ('zincins'), catalytic domain"/>
    <property type="match status" value="1"/>
</dbReference>
<dbReference type="PANTHER" id="PTHR13723:SF275">
    <property type="entry name" value="STALL, ISOFORM C"/>
    <property type="match status" value="1"/>
</dbReference>
<dbReference type="Pfam" id="PF17771">
    <property type="entry name" value="ADAMTS_CR_2"/>
    <property type="match status" value="1"/>
</dbReference>
<organism evidence="13">
    <name type="scientific">Medioppia subpectinata</name>
    <dbReference type="NCBI Taxonomy" id="1979941"/>
    <lineage>
        <taxon>Eukaryota</taxon>
        <taxon>Metazoa</taxon>
        <taxon>Ecdysozoa</taxon>
        <taxon>Arthropoda</taxon>
        <taxon>Chelicerata</taxon>
        <taxon>Arachnida</taxon>
        <taxon>Acari</taxon>
        <taxon>Acariformes</taxon>
        <taxon>Sarcoptiformes</taxon>
        <taxon>Oribatida</taxon>
        <taxon>Brachypylina</taxon>
        <taxon>Oppioidea</taxon>
        <taxon>Oppiidae</taxon>
        <taxon>Medioppia</taxon>
    </lineage>
</organism>
<dbReference type="Pfam" id="PF25379">
    <property type="entry name" value="Adt-1"/>
    <property type="match status" value="1"/>
</dbReference>
<protein>
    <recommendedName>
        <fullName evidence="12">Peptidase M12B domain-containing protein</fullName>
    </recommendedName>
</protein>
<dbReference type="EMBL" id="OC864116">
    <property type="protein sequence ID" value="CAD7631478.1"/>
    <property type="molecule type" value="Genomic_DNA"/>
</dbReference>
<accession>A0A7R9KYI6</accession>
<keyword evidence="8" id="KW-1015">Disulfide bond</keyword>
<sequence length="624" mass="69794">MEIMGFMWALIVIIRDTPHLIQTVQPLYQFISRSRGWSGGAGAGNESQSHLTHPHIILKKESLDEYECPHERKHINESDVNYIDNDLNTESHSRYRRSAKSDGQESKEEDNAIDTSLTVETAVFIDETLYTLMKRTFPTDTEQQIVTYVLTIMNAVQLLFKQPSLGRTVDISVVLMDILKQQPRDLASSDNIDTYLTNFCVWQHKKRSTSRGLTPRWDHALLLSGINMYVVDSLGRKKRHVVGLAPVSGMCNSLNSCTISEGTSFQTVLVAGHEMGMEHDGTQDGNSCNNDNFVMSPTLGAGKTTWSSCSREYLNKFVRSSQASCIIGSSQHINIINQFIPVDKLPGQAFNADQQCALRFGADARHSSIQPLEEICRLVRCDTGSGRNAIAFHAHPALEGTTCGHKKWCREGRCVHQELHIKSSVYQSVISTTESQPQSKVIDGGWSEWSHYSPCRSECVTHANRNPMGVMVSKRRCENPMPSNGGKECDGSDKRIKLCDASQIYYKSSSTLFSYSYRNIAVEEYISDTCRSAAIRNTNLEPKGTQYPSYDSSHSCYVWCHKKGGGYMTQGWKVPDGTPCGQENGRNNNRFCFDGECRHFDCNGLSKSHESAERCTSSSSEANI</sequence>
<evidence type="ECO:0000313" key="14">
    <source>
        <dbReference type="Proteomes" id="UP000759131"/>
    </source>
</evidence>
<reference evidence="13" key="1">
    <citation type="submission" date="2020-11" db="EMBL/GenBank/DDBJ databases">
        <authorList>
            <person name="Tran Van P."/>
        </authorList>
    </citation>
    <scope>NUCLEOTIDE SEQUENCE</scope>
</reference>
<keyword evidence="3" id="KW-0645">Protease</keyword>
<dbReference type="InterPro" id="IPR036383">
    <property type="entry name" value="TSP1_rpt_sf"/>
</dbReference>
<dbReference type="GO" id="GO:0030198">
    <property type="term" value="P:extracellular matrix organization"/>
    <property type="evidence" value="ECO:0007669"/>
    <property type="project" value="TreeGrafter"/>
</dbReference>
<evidence type="ECO:0000256" key="9">
    <source>
        <dbReference type="ARBA" id="ARBA00023180"/>
    </source>
</evidence>
<dbReference type="Gene3D" id="2.20.100.10">
    <property type="entry name" value="Thrombospondin type-1 (TSP1) repeat"/>
    <property type="match status" value="1"/>
</dbReference>
<dbReference type="InterPro" id="IPR057401">
    <property type="entry name" value="Adt-1/2-like_dom"/>
</dbReference>
<dbReference type="SMART" id="SM00608">
    <property type="entry name" value="ACR"/>
    <property type="match status" value="1"/>
</dbReference>
<dbReference type="Proteomes" id="UP000759131">
    <property type="component" value="Unassembled WGS sequence"/>
</dbReference>
<dbReference type="InterPro" id="IPR001590">
    <property type="entry name" value="Peptidase_M12B"/>
</dbReference>
<evidence type="ECO:0000259" key="12">
    <source>
        <dbReference type="PROSITE" id="PS50215"/>
    </source>
</evidence>
<evidence type="ECO:0000256" key="2">
    <source>
        <dbReference type="ARBA" id="ARBA00022525"/>
    </source>
</evidence>
<keyword evidence="14" id="KW-1185">Reference proteome</keyword>
<dbReference type="GO" id="GO:0046872">
    <property type="term" value="F:metal ion binding"/>
    <property type="evidence" value="ECO:0007669"/>
    <property type="project" value="UniProtKB-KW"/>
</dbReference>
<feature type="compositionally biased region" description="Basic and acidic residues" evidence="11">
    <location>
        <begin position="89"/>
        <end position="110"/>
    </location>
</feature>
<evidence type="ECO:0000256" key="6">
    <source>
        <dbReference type="ARBA" id="ARBA00022833"/>
    </source>
</evidence>
<dbReference type="InterPro" id="IPR000884">
    <property type="entry name" value="TSP1_rpt"/>
</dbReference>
<dbReference type="InterPro" id="IPR041645">
    <property type="entry name" value="ADAMTS_CR_2"/>
</dbReference>
<keyword evidence="9" id="KW-0325">Glycoprotein</keyword>
<keyword evidence="4" id="KW-0479">Metal-binding</keyword>
<keyword evidence="7" id="KW-0482">Metalloprotease</keyword>
<evidence type="ECO:0000256" key="11">
    <source>
        <dbReference type="SAM" id="MobiDB-lite"/>
    </source>
</evidence>
<gene>
    <name evidence="13" type="ORF">OSB1V03_LOCUS11887</name>
</gene>
<dbReference type="Gene3D" id="3.40.1620.60">
    <property type="match status" value="2"/>
</dbReference>